<dbReference type="SUPFAM" id="SSF48113">
    <property type="entry name" value="Heme-dependent peroxidases"/>
    <property type="match status" value="1"/>
</dbReference>
<evidence type="ECO:0000313" key="22">
    <source>
        <dbReference type="EMBL" id="KMS97989.1"/>
    </source>
</evidence>
<evidence type="ECO:0000256" key="5">
    <source>
        <dbReference type="ARBA" id="ARBA00022559"/>
    </source>
</evidence>
<feature type="binding site" evidence="17">
    <location>
        <position position="253"/>
    </location>
    <ligand>
        <name>Ca(2+)</name>
        <dbReference type="ChEBI" id="CHEBI:29108"/>
        <label>2</label>
    </ligand>
</feature>
<evidence type="ECO:0000256" key="17">
    <source>
        <dbReference type="PIRSR" id="PIRSR600823-3"/>
    </source>
</evidence>
<feature type="domain" description="Plant heme peroxidase family profile" evidence="21">
    <location>
        <begin position="27"/>
        <end position="330"/>
    </location>
</feature>
<evidence type="ECO:0000256" key="4">
    <source>
        <dbReference type="ARBA" id="ARBA00022525"/>
    </source>
</evidence>
<keyword evidence="13" id="KW-0325">Glycoprotein</keyword>
<sequence>MRDNSTAVAALALGLIVMALVGQCYGQLNVGFYQGKCQDVDFDVEQFIRQRVESAYEQDSTLAAAMLRMLFHDCFVRGCDASILLNGNDTEKTAGPNRTVRGYELIEDIKKAVEEICPEVVSCADIIVIVTRVTVYLASGRTNWYDVETGRRDGVISRASEAKSNLPAPDVPVPKAVSMFNVIGLSVEDFVLLMGGHTVGISHCVNFQDRLYNFGGNPGASDPSIHPKFLPVLKSTCPKNGTGGNFTNLDQITPKSVDNGYYNSIRKRHGILQIDQDIVFNPLTSSIVAHFAANKADFDLKFGVALNNLARVGCLSGTQGQIRTTCGSVRG</sequence>
<dbReference type="FunFam" id="1.10.420.10:FF:000007">
    <property type="entry name" value="Peroxidase"/>
    <property type="match status" value="1"/>
</dbReference>
<feature type="binding site" evidence="17">
    <location>
        <position position="78"/>
    </location>
    <ligand>
        <name>Ca(2+)</name>
        <dbReference type="ChEBI" id="CHEBI:29108"/>
        <label>1</label>
    </ligand>
</feature>
<dbReference type="InterPro" id="IPR002016">
    <property type="entry name" value="Haem_peroxidase"/>
</dbReference>
<evidence type="ECO:0000256" key="15">
    <source>
        <dbReference type="PIRSR" id="PIRSR600823-1"/>
    </source>
</evidence>
<keyword evidence="8 20" id="KW-0732">Signal</keyword>
<feature type="binding site" evidence="17">
    <location>
        <position position="198"/>
    </location>
    <ligand>
        <name>Ca(2+)</name>
        <dbReference type="ChEBI" id="CHEBI:29108"/>
        <label>2</label>
    </ligand>
</feature>
<feature type="active site" description="Proton acceptor" evidence="15">
    <location>
        <position position="72"/>
    </location>
</feature>
<evidence type="ECO:0000256" key="18">
    <source>
        <dbReference type="PIRSR" id="PIRSR600823-4"/>
    </source>
</evidence>
<dbReference type="PROSITE" id="PS00436">
    <property type="entry name" value="PEROXIDASE_2"/>
    <property type="match status" value="1"/>
</dbReference>
<evidence type="ECO:0000259" key="21">
    <source>
        <dbReference type="PROSITE" id="PS50873"/>
    </source>
</evidence>
<evidence type="ECO:0000256" key="6">
    <source>
        <dbReference type="ARBA" id="ARBA00022617"/>
    </source>
</evidence>
<evidence type="ECO:0000256" key="20">
    <source>
        <dbReference type="RuleBase" id="RU362060"/>
    </source>
</evidence>
<feature type="binding site" evidence="17">
    <location>
        <position position="76"/>
    </location>
    <ligand>
        <name>Ca(2+)</name>
        <dbReference type="ChEBI" id="CHEBI:29108"/>
        <label>1</label>
    </ligand>
</feature>
<feature type="disulfide bond" evidence="19">
    <location>
        <begin position="74"/>
        <end position="79"/>
    </location>
</feature>
<keyword evidence="23" id="KW-1185">Reference proteome</keyword>
<comment type="similarity">
    <text evidence="20">Belongs to the peroxidase family. Classical plant (class III) peroxidase subfamily.</text>
</comment>
<feature type="binding site" evidence="17">
    <location>
        <position position="73"/>
    </location>
    <ligand>
        <name>Ca(2+)</name>
        <dbReference type="ChEBI" id="CHEBI:29108"/>
        <label>1</label>
    </ligand>
</feature>
<dbReference type="Proteomes" id="UP000035740">
    <property type="component" value="Unassembled WGS sequence"/>
</dbReference>
<feature type="disulfide bond" evidence="19">
    <location>
        <begin position="37"/>
        <end position="117"/>
    </location>
</feature>
<evidence type="ECO:0000256" key="7">
    <source>
        <dbReference type="ARBA" id="ARBA00022723"/>
    </source>
</evidence>
<reference evidence="22 23" key="1">
    <citation type="journal article" date="2014" name="Nature">
        <title>The genome of the recently domesticated crop plant sugar beet (Beta vulgaris).</title>
        <authorList>
            <person name="Dohm J.C."/>
            <person name="Minoche A.E."/>
            <person name="Holtgrawe D."/>
            <person name="Capella-Gutierrez S."/>
            <person name="Zakrzewski F."/>
            <person name="Tafer H."/>
            <person name="Rupp O."/>
            <person name="Sorensen T.R."/>
            <person name="Stracke R."/>
            <person name="Reinhardt R."/>
            <person name="Goesmann A."/>
            <person name="Kraft T."/>
            <person name="Schulz B."/>
            <person name="Stadler P.F."/>
            <person name="Schmidt T."/>
            <person name="Gabaldon T."/>
            <person name="Lehrach H."/>
            <person name="Weisshaar B."/>
            <person name="Himmelbauer H."/>
        </authorList>
    </citation>
    <scope>NUCLEOTIDE SEQUENCE [LARGE SCALE GENOMIC DNA]</scope>
    <source>
        <tissue evidence="22">Taproot</tissue>
    </source>
</reference>
<keyword evidence="10 20" id="KW-0560">Oxidoreductase</keyword>
<dbReference type="GO" id="GO:0140825">
    <property type="term" value="F:lactoperoxidase activity"/>
    <property type="evidence" value="ECO:0007669"/>
    <property type="project" value="UniProtKB-EC"/>
</dbReference>
<dbReference type="eggNOG" id="ENOG502QPI1">
    <property type="taxonomic scope" value="Eukaryota"/>
</dbReference>
<keyword evidence="11 17" id="KW-0408">Iron</keyword>
<dbReference type="InterPro" id="IPR000823">
    <property type="entry name" value="Peroxidase_pln"/>
</dbReference>
<feature type="binding site" evidence="17">
    <location>
        <position position="258"/>
    </location>
    <ligand>
        <name>Ca(2+)</name>
        <dbReference type="ChEBI" id="CHEBI:29108"/>
        <label>2</label>
    </ligand>
</feature>
<comment type="catalytic activity">
    <reaction evidence="1 20">
        <text>2 a phenolic donor + H2O2 = 2 a phenolic radical donor + 2 H2O</text>
        <dbReference type="Rhea" id="RHEA:56136"/>
        <dbReference type="ChEBI" id="CHEBI:15377"/>
        <dbReference type="ChEBI" id="CHEBI:16240"/>
        <dbReference type="ChEBI" id="CHEBI:139520"/>
        <dbReference type="ChEBI" id="CHEBI:139521"/>
        <dbReference type="EC" id="1.11.1.7"/>
    </reaction>
</comment>
<dbReference type="InterPro" id="IPR010255">
    <property type="entry name" value="Haem_peroxidase_sf"/>
</dbReference>
<comment type="cofactor">
    <cofactor evidence="17 20">
        <name>Ca(2+)</name>
        <dbReference type="ChEBI" id="CHEBI:29108"/>
    </cofactor>
    <text evidence="17 20">Binds 2 calcium ions per subunit.</text>
</comment>
<proteinExistence type="inferred from homology"/>
<keyword evidence="7 17" id="KW-0479">Metal-binding</keyword>
<name>A0A0J8B9J9_BETVV</name>
<feature type="binding site" evidence="17">
    <location>
        <position position="80"/>
    </location>
    <ligand>
        <name>Ca(2+)</name>
        <dbReference type="ChEBI" id="CHEBI:29108"/>
        <label>1</label>
    </ligand>
</feature>
<gene>
    <name evidence="22" type="ORF">BVRB_4g096710</name>
</gene>
<dbReference type="Gene3D" id="1.10.520.10">
    <property type="match status" value="1"/>
</dbReference>
<comment type="subcellular location">
    <subcellularLocation>
        <location evidence="20">Secreted</location>
    </subcellularLocation>
</comment>
<dbReference type="PANTHER" id="PTHR31517:SF59">
    <property type="entry name" value="PEROXIDASE"/>
    <property type="match status" value="1"/>
</dbReference>
<evidence type="ECO:0000256" key="14">
    <source>
        <dbReference type="ARBA" id="ARBA00023324"/>
    </source>
</evidence>
<evidence type="ECO:0000256" key="19">
    <source>
        <dbReference type="PIRSR" id="PIRSR600823-5"/>
    </source>
</evidence>
<feature type="signal peptide" evidence="20">
    <location>
        <begin position="1"/>
        <end position="26"/>
    </location>
</feature>
<dbReference type="GO" id="GO:0005576">
    <property type="term" value="C:extracellular region"/>
    <property type="evidence" value="ECO:0007669"/>
    <property type="project" value="UniProtKB-SubCell"/>
</dbReference>
<evidence type="ECO:0000256" key="12">
    <source>
        <dbReference type="ARBA" id="ARBA00023157"/>
    </source>
</evidence>
<keyword evidence="14 20" id="KW-0376">Hydrogen peroxide</keyword>
<comment type="function">
    <text evidence="2">Removal of H(2)O(2), oxidation of toxic reductants, biosynthesis and degradation of lignin, suberization, auxin catabolism, response to environmental stresses such as wounding, pathogen attack and oxidative stress. These functions might be dependent on each isozyme/isoform in each plant tissue.</text>
</comment>
<dbReference type="GO" id="GO:0006979">
    <property type="term" value="P:response to oxidative stress"/>
    <property type="evidence" value="ECO:0007669"/>
    <property type="project" value="UniProtKB-UniRule"/>
</dbReference>
<dbReference type="EMBL" id="KQ090275">
    <property type="protein sequence ID" value="KMS97989.1"/>
    <property type="molecule type" value="Genomic_DNA"/>
</dbReference>
<dbReference type="InterPro" id="IPR019794">
    <property type="entry name" value="Peroxidases_AS"/>
</dbReference>
<feature type="binding site" description="axial binding residue" evidence="17">
    <location>
        <position position="197"/>
    </location>
    <ligand>
        <name>heme b</name>
        <dbReference type="ChEBI" id="CHEBI:60344"/>
    </ligand>
    <ligandPart>
        <name>Fe</name>
        <dbReference type="ChEBI" id="CHEBI:18248"/>
    </ligandPart>
</feature>
<dbReference type="InterPro" id="IPR033905">
    <property type="entry name" value="Secretory_peroxidase"/>
</dbReference>
<dbReference type="PROSITE" id="PS50873">
    <property type="entry name" value="PEROXIDASE_4"/>
    <property type="match status" value="1"/>
</dbReference>
<feature type="binding site" evidence="16">
    <location>
        <position position="167"/>
    </location>
    <ligand>
        <name>substrate</name>
    </ligand>
</feature>
<keyword evidence="4 20" id="KW-0964">Secreted</keyword>
<evidence type="ECO:0000256" key="13">
    <source>
        <dbReference type="ARBA" id="ARBA00023180"/>
    </source>
</evidence>
<evidence type="ECO:0000256" key="8">
    <source>
        <dbReference type="ARBA" id="ARBA00022729"/>
    </source>
</evidence>
<dbReference type="KEGG" id="bvg:104907709"/>
<feature type="disulfide bond" evidence="19">
    <location>
        <begin position="204"/>
        <end position="237"/>
    </location>
</feature>
<evidence type="ECO:0000256" key="1">
    <source>
        <dbReference type="ARBA" id="ARBA00000189"/>
    </source>
</evidence>
<keyword evidence="9 17" id="KW-0106">Calcium</keyword>
<dbReference type="GO" id="GO:0046872">
    <property type="term" value="F:metal ion binding"/>
    <property type="evidence" value="ECO:0007669"/>
    <property type="project" value="UniProtKB-UniRule"/>
</dbReference>
<evidence type="ECO:0000256" key="3">
    <source>
        <dbReference type="ARBA" id="ARBA00012313"/>
    </source>
</evidence>
<evidence type="ECO:0000256" key="11">
    <source>
        <dbReference type="ARBA" id="ARBA00023004"/>
    </source>
</evidence>
<evidence type="ECO:0000313" key="23">
    <source>
        <dbReference type="Proteomes" id="UP000035740"/>
    </source>
</evidence>
<dbReference type="PANTHER" id="PTHR31517">
    <property type="match status" value="1"/>
</dbReference>
<keyword evidence="12 19" id="KW-1015">Disulfide bond</keyword>
<dbReference type="FunFam" id="1.10.520.10:FF:000009">
    <property type="entry name" value="Peroxidase"/>
    <property type="match status" value="1"/>
</dbReference>
<evidence type="ECO:0000256" key="10">
    <source>
        <dbReference type="ARBA" id="ARBA00023002"/>
    </source>
</evidence>
<dbReference type="GO" id="GO:0020037">
    <property type="term" value="F:heme binding"/>
    <property type="evidence" value="ECO:0007669"/>
    <property type="project" value="UniProtKB-UniRule"/>
</dbReference>
<feature type="site" description="Transition state stabilizer" evidence="18">
    <location>
        <position position="68"/>
    </location>
</feature>
<dbReference type="OrthoDB" id="2113341at2759"/>
<dbReference type="PRINTS" id="PR00461">
    <property type="entry name" value="PLPEROXIDASE"/>
</dbReference>
<feature type="binding site" evidence="17">
    <location>
        <position position="82"/>
    </location>
    <ligand>
        <name>Ca(2+)</name>
        <dbReference type="ChEBI" id="CHEBI:29108"/>
        <label>1</label>
    </ligand>
</feature>
<feature type="binding site" evidence="17">
    <location>
        <position position="91"/>
    </location>
    <ligand>
        <name>Ca(2+)</name>
        <dbReference type="ChEBI" id="CHEBI:29108"/>
        <label>1</label>
    </ligand>
</feature>
<organism evidence="22 23">
    <name type="scientific">Beta vulgaris subsp. vulgaris</name>
    <name type="common">Beet</name>
    <dbReference type="NCBI Taxonomy" id="3555"/>
    <lineage>
        <taxon>Eukaryota</taxon>
        <taxon>Viridiplantae</taxon>
        <taxon>Streptophyta</taxon>
        <taxon>Embryophyta</taxon>
        <taxon>Tracheophyta</taxon>
        <taxon>Spermatophyta</taxon>
        <taxon>Magnoliopsida</taxon>
        <taxon>eudicotyledons</taxon>
        <taxon>Gunneridae</taxon>
        <taxon>Pentapetalae</taxon>
        <taxon>Caryophyllales</taxon>
        <taxon>Chenopodiaceae</taxon>
        <taxon>Betoideae</taxon>
        <taxon>Beta</taxon>
    </lineage>
</organism>
<accession>A0A0J8B9J9</accession>
<dbReference type="GO" id="GO:0042744">
    <property type="term" value="P:hydrogen peroxide catabolic process"/>
    <property type="evidence" value="ECO:0007669"/>
    <property type="project" value="UniProtKB-KW"/>
</dbReference>
<feature type="disulfide bond" evidence="19">
    <location>
        <begin position="123"/>
        <end position="326"/>
    </location>
</feature>
<evidence type="ECO:0000256" key="9">
    <source>
        <dbReference type="ARBA" id="ARBA00022837"/>
    </source>
</evidence>
<evidence type="ECO:0000256" key="2">
    <source>
        <dbReference type="ARBA" id="ARBA00002322"/>
    </source>
</evidence>
<keyword evidence="5 20" id="KW-0575">Peroxidase</keyword>
<dbReference type="OMA" id="MESRWIA"/>
<dbReference type="Gene3D" id="1.10.420.10">
    <property type="entry name" value="Peroxidase, domain 2"/>
    <property type="match status" value="1"/>
</dbReference>
<dbReference type="CDD" id="cd00693">
    <property type="entry name" value="secretory_peroxidase"/>
    <property type="match status" value="1"/>
</dbReference>
<feature type="binding site" evidence="17">
    <location>
        <position position="250"/>
    </location>
    <ligand>
        <name>Ca(2+)</name>
        <dbReference type="ChEBI" id="CHEBI:29108"/>
        <label>2</label>
    </ligand>
</feature>
<dbReference type="EC" id="1.11.1.7" evidence="3 20"/>
<protein>
    <recommendedName>
        <fullName evidence="3 20">Peroxidase</fullName>
        <ecNumber evidence="3 20">1.11.1.7</ecNumber>
    </recommendedName>
</protein>
<keyword evidence="6 20" id="KW-0349">Heme</keyword>
<dbReference type="Gramene" id="KMS97989">
    <property type="protein sequence ID" value="KMS97989"/>
    <property type="gene ID" value="BVRB_4g096710"/>
</dbReference>
<dbReference type="AlphaFoldDB" id="A0A0J8B9J9"/>
<dbReference type="Pfam" id="PF00141">
    <property type="entry name" value="peroxidase"/>
    <property type="match status" value="1"/>
</dbReference>
<feature type="chain" id="PRO_5005120048" description="Peroxidase" evidence="20">
    <location>
        <begin position="27"/>
        <end position="331"/>
    </location>
</feature>
<evidence type="ECO:0000256" key="16">
    <source>
        <dbReference type="PIRSR" id="PIRSR600823-2"/>
    </source>
</evidence>
<dbReference type="PRINTS" id="PR00458">
    <property type="entry name" value="PEROXIDASE"/>
</dbReference>
<comment type="cofactor">
    <cofactor evidence="17 20">
        <name>heme b</name>
        <dbReference type="ChEBI" id="CHEBI:60344"/>
    </cofactor>
    <text evidence="17 20">Binds 1 heme b (iron(II)-protoporphyrin IX) group per subunit.</text>
</comment>